<evidence type="ECO:0000259" key="1">
    <source>
        <dbReference type="PROSITE" id="PS51186"/>
    </source>
</evidence>
<dbReference type="InterPro" id="IPR000182">
    <property type="entry name" value="GNAT_dom"/>
</dbReference>
<gene>
    <name evidence="2" type="ORF">OD750_001565</name>
</gene>
<evidence type="ECO:0000313" key="3">
    <source>
        <dbReference type="Proteomes" id="UP001139971"/>
    </source>
</evidence>
<dbReference type="AlphaFoldDB" id="A0A9X3YI26"/>
<protein>
    <submittedName>
        <fullName evidence="2">GNAT family protein</fullName>
    </submittedName>
</protein>
<comment type="caution">
    <text evidence="2">The sequence shown here is derived from an EMBL/GenBank/DDBJ whole genome shotgun (WGS) entry which is preliminary data.</text>
</comment>
<dbReference type="Pfam" id="PF13302">
    <property type="entry name" value="Acetyltransf_3"/>
    <property type="match status" value="1"/>
</dbReference>
<organism evidence="2 3">
    <name type="scientific">Tahibacter soli</name>
    <dbReference type="NCBI Taxonomy" id="2983605"/>
    <lineage>
        <taxon>Bacteria</taxon>
        <taxon>Pseudomonadati</taxon>
        <taxon>Pseudomonadota</taxon>
        <taxon>Gammaproteobacteria</taxon>
        <taxon>Lysobacterales</taxon>
        <taxon>Rhodanobacteraceae</taxon>
        <taxon>Tahibacter</taxon>
    </lineage>
</organism>
<accession>A0A9X3YI26</accession>
<name>A0A9X3YI26_9GAMM</name>
<dbReference type="Gene3D" id="3.40.630.30">
    <property type="match status" value="1"/>
</dbReference>
<dbReference type="RefSeq" id="WP_263543751.1">
    <property type="nucleotide sequence ID" value="NZ_JAOVZO020000001.1"/>
</dbReference>
<dbReference type="PANTHER" id="PTHR43328:SF1">
    <property type="entry name" value="N-ACETYLTRANSFERASE DOMAIN-CONTAINING PROTEIN"/>
    <property type="match status" value="1"/>
</dbReference>
<reference evidence="2" key="1">
    <citation type="submission" date="2023-02" db="EMBL/GenBank/DDBJ databases">
        <title>Tahibacter soli sp. nov. isolated from soil.</title>
        <authorList>
            <person name="Baek J.H."/>
            <person name="Lee J.K."/>
            <person name="Choi D.G."/>
            <person name="Jeon C.O."/>
        </authorList>
    </citation>
    <scope>NUCLEOTIDE SEQUENCE</scope>
    <source>
        <strain evidence="2">BL</strain>
    </source>
</reference>
<dbReference type="EMBL" id="JAOVZO020000001">
    <property type="protein sequence ID" value="MDC8011228.1"/>
    <property type="molecule type" value="Genomic_DNA"/>
</dbReference>
<dbReference type="SUPFAM" id="SSF55729">
    <property type="entry name" value="Acyl-CoA N-acyltransferases (Nat)"/>
    <property type="match status" value="1"/>
</dbReference>
<proteinExistence type="predicted"/>
<dbReference type="GO" id="GO:0016747">
    <property type="term" value="F:acyltransferase activity, transferring groups other than amino-acyl groups"/>
    <property type="evidence" value="ECO:0007669"/>
    <property type="project" value="InterPro"/>
</dbReference>
<dbReference type="InterPro" id="IPR016181">
    <property type="entry name" value="Acyl_CoA_acyltransferase"/>
</dbReference>
<evidence type="ECO:0000313" key="2">
    <source>
        <dbReference type="EMBL" id="MDC8011228.1"/>
    </source>
</evidence>
<keyword evidence="3" id="KW-1185">Reference proteome</keyword>
<feature type="domain" description="N-acetyltransferase" evidence="1">
    <location>
        <begin position="18"/>
        <end position="180"/>
    </location>
</feature>
<dbReference type="PROSITE" id="PS51186">
    <property type="entry name" value="GNAT"/>
    <property type="match status" value="1"/>
</dbReference>
<sequence>MSALNSTDNAVRLQGDGFVLRRWRADDLDDLVANANDPAVARATSDRFPHPYTRDDGIAFLEGRVVDFSHPVFAIEIDGAACGGIGARPGALERAQSAEIGYWLAQKHWGRGVMTRAVGLFAPWVMDSLALYRLFATVLETNPASARVLAKCGFDEEGVARCAVVKHGRVLDVRVLAKVRRSL</sequence>
<dbReference type="Proteomes" id="UP001139971">
    <property type="component" value="Unassembled WGS sequence"/>
</dbReference>
<dbReference type="PANTHER" id="PTHR43328">
    <property type="entry name" value="ACETYLTRANSFERASE-RELATED"/>
    <property type="match status" value="1"/>
</dbReference>